<dbReference type="Gene3D" id="1.25.40.10">
    <property type="entry name" value="Tetratricopeptide repeat domain"/>
    <property type="match status" value="2"/>
</dbReference>
<dbReference type="HOGENOM" id="CLU_117643_0_0_12"/>
<evidence type="ECO:0000256" key="3">
    <source>
        <dbReference type="PROSITE-ProRule" id="PRU00339"/>
    </source>
</evidence>
<dbReference type="Proteomes" id="UP000030940">
    <property type="component" value="Chromosome"/>
</dbReference>
<feature type="repeat" description="TPR" evidence="3">
    <location>
        <begin position="96"/>
        <end position="129"/>
    </location>
</feature>
<dbReference type="PANTHER" id="PTHR44943:SF8">
    <property type="entry name" value="TPR REPEAT-CONTAINING PROTEIN MJ0263"/>
    <property type="match status" value="1"/>
</dbReference>
<feature type="repeat" description="TPR" evidence="3">
    <location>
        <begin position="60"/>
        <end position="93"/>
    </location>
</feature>
<dbReference type="SMART" id="SM00028">
    <property type="entry name" value="TPR"/>
    <property type="match status" value="2"/>
</dbReference>
<feature type="signal peptide" evidence="4">
    <location>
        <begin position="1"/>
        <end position="31"/>
    </location>
</feature>
<dbReference type="AlphaFoldDB" id="A0A0A7UVA3"/>
<gene>
    <name evidence="5" type="ORF">OY14_00825</name>
</gene>
<dbReference type="Pfam" id="PF00515">
    <property type="entry name" value="TPR_1"/>
    <property type="match status" value="1"/>
</dbReference>
<evidence type="ECO:0000256" key="1">
    <source>
        <dbReference type="ARBA" id="ARBA00022737"/>
    </source>
</evidence>
<organism evidence="5 6">
    <name type="scientific">Borreliella chilensis</name>
    <dbReference type="NCBI Taxonomy" id="1245910"/>
    <lineage>
        <taxon>Bacteria</taxon>
        <taxon>Pseudomonadati</taxon>
        <taxon>Spirochaetota</taxon>
        <taxon>Spirochaetia</taxon>
        <taxon>Spirochaetales</taxon>
        <taxon>Borreliaceae</taxon>
        <taxon>Borreliella</taxon>
    </lineage>
</organism>
<dbReference type="PANTHER" id="PTHR44943">
    <property type="entry name" value="CELLULOSE SYNTHASE OPERON PROTEIN C"/>
    <property type="match status" value="1"/>
</dbReference>
<evidence type="ECO:0000256" key="2">
    <source>
        <dbReference type="ARBA" id="ARBA00022803"/>
    </source>
</evidence>
<keyword evidence="6" id="KW-1185">Reference proteome</keyword>
<dbReference type="STRING" id="1245910.OY14_00825"/>
<dbReference type="InterPro" id="IPR011990">
    <property type="entry name" value="TPR-like_helical_dom_sf"/>
</dbReference>
<keyword evidence="2 3" id="KW-0802">TPR repeat</keyword>
<sequence length="195" mass="22916">MGRNFLAILYACFLCLSFLSCSNIKSMSLMAIGNYEYVRGNYQNAISNYYNLVDDKKYSAWGYYNLGIVYYSLGEYESSLRIFSYAKKTNDIFLNFNVNYNEGIIYYNQGLYQKAEMAFKEALKINPGSYNAKYNLELAIIKKRTVRDSLDSLSVEKSRNFVENNENFLRYVENLERVVWLRKIDESLVVPKEDW</sequence>
<name>A0A0A7UVA3_9SPIR</name>
<dbReference type="InterPro" id="IPR051685">
    <property type="entry name" value="Ycf3/AcsC/BcsC/TPR_MFPF"/>
</dbReference>
<protein>
    <submittedName>
        <fullName evidence="5">Uncharacterized protein</fullName>
    </submittedName>
</protein>
<feature type="chain" id="PRO_5002047559" evidence="4">
    <location>
        <begin position="32"/>
        <end position="195"/>
    </location>
</feature>
<evidence type="ECO:0000313" key="5">
    <source>
        <dbReference type="EMBL" id="AJA90005.1"/>
    </source>
</evidence>
<accession>A0A0A7UVA3</accession>
<evidence type="ECO:0000256" key="4">
    <source>
        <dbReference type="SAM" id="SignalP"/>
    </source>
</evidence>
<proteinExistence type="predicted"/>
<reference evidence="5 6" key="1">
    <citation type="journal article" date="2015" name="Genome Announc.">
        <title>Genome Sequence of Borrelia chilensis VA1, a South American Member of the Lyme Borreliosis Group.</title>
        <authorList>
            <person name="Huang W."/>
            <person name="Ojaimi C."/>
            <person name="Fallon J.T."/>
            <person name="Travisany D."/>
            <person name="Maass A."/>
            <person name="Ivanova L."/>
            <person name="Tomova A."/>
            <person name="Gonzalez-Acuna D."/>
            <person name="Godfrey H.P."/>
            <person name="Cabello F.C."/>
        </authorList>
    </citation>
    <scope>NUCLEOTIDE SEQUENCE [LARGE SCALE GENOMIC DNA]</scope>
    <source>
        <strain evidence="5 6">VA1</strain>
    </source>
</reference>
<dbReference type="KEGG" id="bchi:OY14_00825"/>
<keyword evidence="4" id="KW-0732">Signal</keyword>
<dbReference type="SUPFAM" id="SSF48452">
    <property type="entry name" value="TPR-like"/>
    <property type="match status" value="1"/>
</dbReference>
<keyword evidence="1" id="KW-0677">Repeat</keyword>
<dbReference type="PROSITE" id="PS51257">
    <property type="entry name" value="PROKAR_LIPOPROTEIN"/>
    <property type="match status" value="1"/>
</dbReference>
<dbReference type="PROSITE" id="PS50005">
    <property type="entry name" value="TPR"/>
    <property type="match status" value="2"/>
</dbReference>
<dbReference type="EMBL" id="CP009910">
    <property type="protein sequence ID" value="AJA90005.1"/>
    <property type="molecule type" value="Genomic_DNA"/>
</dbReference>
<dbReference type="InterPro" id="IPR019734">
    <property type="entry name" value="TPR_rpt"/>
</dbReference>
<evidence type="ECO:0000313" key="6">
    <source>
        <dbReference type="Proteomes" id="UP000030940"/>
    </source>
</evidence>